<proteinExistence type="predicted"/>
<gene>
    <name evidence="11" type="primary">RNF14</name>
    <name evidence="11" type="ORF">E2C01_001966</name>
</gene>
<dbReference type="InterPro" id="IPR002867">
    <property type="entry name" value="IBR_dom"/>
</dbReference>
<dbReference type="EMBL" id="VSRR010000066">
    <property type="protein sequence ID" value="MPC09357.1"/>
    <property type="molecule type" value="Genomic_DNA"/>
</dbReference>
<dbReference type="OrthoDB" id="69641at2759"/>
<dbReference type="Pfam" id="PF01485">
    <property type="entry name" value="IBR"/>
    <property type="match status" value="1"/>
</dbReference>
<keyword evidence="4" id="KW-0808">Transferase</keyword>
<keyword evidence="5" id="KW-0479">Metal-binding</keyword>
<dbReference type="PANTHER" id="PTHR11685">
    <property type="entry name" value="RBR FAMILY RING FINGER AND IBR DOMAIN-CONTAINING"/>
    <property type="match status" value="1"/>
</dbReference>
<evidence type="ECO:0000313" key="12">
    <source>
        <dbReference type="Proteomes" id="UP000324222"/>
    </source>
</evidence>
<dbReference type="GO" id="GO:0016567">
    <property type="term" value="P:protein ubiquitination"/>
    <property type="evidence" value="ECO:0007669"/>
    <property type="project" value="InterPro"/>
</dbReference>
<evidence type="ECO:0000313" key="11">
    <source>
        <dbReference type="EMBL" id="MPC09357.1"/>
    </source>
</evidence>
<dbReference type="SUPFAM" id="SSF57850">
    <property type="entry name" value="RING/U-box"/>
    <property type="match status" value="2"/>
</dbReference>
<evidence type="ECO:0000256" key="9">
    <source>
        <dbReference type="ARBA" id="ARBA00022833"/>
    </source>
</evidence>
<evidence type="ECO:0000256" key="8">
    <source>
        <dbReference type="ARBA" id="ARBA00022786"/>
    </source>
</evidence>
<keyword evidence="9" id="KW-0862">Zinc</keyword>
<dbReference type="InterPro" id="IPR044066">
    <property type="entry name" value="TRIAD_supradom"/>
</dbReference>
<dbReference type="Gene3D" id="2.20.25.20">
    <property type="match status" value="1"/>
</dbReference>
<dbReference type="GO" id="GO:0061630">
    <property type="term" value="F:ubiquitin protein ligase activity"/>
    <property type="evidence" value="ECO:0007669"/>
    <property type="project" value="UniProtKB-EC"/>
</dbReference>
<dbReference type="GO" id="GO:0008270">
    <property type="term" value="F:zinc ion binding"/>
    <property type="evidence" value="ECO:0007669"/>
    <property type="project" value="UniProtKB-KW"/>
</dbReference>
<dbReference type="CDD" id="cd20354">
    <property type="entry name" value="Rcat_RBR_RNF14"/>
    <property type="match status" value="1"/>
</dbReference>
<evidence type="ECO:0000256" key="1">
    <source>
        <dbReference type="ARBA" id="ARBA00001798"/>
    </source>
</evidence>
<evidence type="ECO:0000256" key="7">
    <source>
        <dbReference type="ARBA" id="ARBA00022771"/>
    </source>
</evidence>
<keyword evidence="8" id="KW-0833">Ubl conjugation pathway</keyword>
<protein>
    <recommendedName>
        <fullName evidence="3">RBR-type E3 ubiquitin transferase</fullName>
        <ecNumber evidence="3">2.3.2.31</ecNumber>
    </recommendedName>
</protein>
<evidence type="ECO:0000256" key="2">
    <source>
        <dbReference type="ARBA" id="ARBA00004906"/>
    </source>
</evidence>
<accession>A0A5B7CIJ2</accession>
<dbReference type="InterPro" id="IPR047548">
    <property type="entry name" value="Rcat_RBR_RNF14"/>
</dbReference>
<dbReference type="PROSITE" id="PS51873">
    <property type="entry name" value="TRIAD"/>
    <property type="match status" value="1"/>
</dbReference>
<organism evidence="11 12">
    <name type="scientific">Portunus trituberculatus</name>
    <name type="common">Swimming crab</name>
    <name type="synonym">Neptunus trituberculatus</name>
    <dbReference type="NCBI Taxonomy" id="210409"/>
    <lineage>
        <taxon>Eukaryota</taxon>
        <taxon>Metazoa</taxon>
        <taxon>Ecdysozoa</taxon>
        <taxon>Arthropoda</taxon>
        <taxon>Crustacea</taxon>
        <taxon>Multicrustacea</taxon>
        <taxon>Malacostraca</taxon>
        <taxon>Eumalacostraca</taxon>
        <taxon>Eucarida</taxon>
        <taxon>Decapoda</taxon>
        <taxon>Pleocyemata</taxon>
        <taxon>Brachyura</taxon>
        <taxon>Eubrachyura</taxon>
        <taxon>Portunoidea</taxon>
        <taxon>Portunidae</taxon>
        <taxon>Portuninae</taxon>
        <taxon>Portunus</taxon>
    </lineage>
</organism>
<sequence length="264" mass="30616">MDVRNRCYRCYLPGRLPPRSSSHPPACGVWITSQVQEVVSADLYNRWDEMLLNSTLSSLGDIQPCPRLHCQYPVTIEEGQGQCPSCKFVFCGICRFGWHGIEPCRLKHSESKKIMEIYINGTEDQKKLLEDQYGKKYLCSLRDEYLSLNYLEENSKRCPKCRAKIEKVDGCNKMTCQRCSIYFCWLCMAILNVGNPYNHYNDRNSPCYNQLFLGADEDDMDMWGFDDDDDVDDGRATKRCDDKESPDRLTQPRPTLMYLAEIRG</sequence>
<comment type="caution">
    <text evidence="11">The sequence shown here is derived from an EMBL/GenBank/DDBJ whole genome shotgun (WGS) entry which is preliminary data.</text>
</comment>
<evidence type="ECO:0000256" key="4">
    <source>
        <dbReference type="ARBA" id="ARBA00022679"/>
    </source>
</evidence>
<dbReference type="CDD" id="cd20341">
    <property type="entry name" value="BRcat_RBR_RNF14"/>
    <property type="match status" value="1"/>
</dbReference>
<comment type="catalytic activity">
    <reaction evidence="1">
        <text>[E2 ubiquitin-conjugating enzyme]-S-ubiquitinyl-L-cysteine + [acceptor protein]-L-lysine = [E2 ubiquitin-conjugating enzyme]-L-cysteine + [acceptor protein]-N(6)-ubiquitinyl-L-lysine.</text>
        <dbReference type="EC" id="2.3.2.31"/>
    </reaction>
</comment>
<comment type="pathway">
    <text evidence="2">Protein modification; protein ubiquitination.</text>
</comment>
<dbReference type="Gene3D" id="1.20.120.1750">
    <property type="match status" value="1"/>
</dbReference>
<name>A0A5B7CIJ2_PORTR</name>
<keyword evidence="6" id="KW-0677">Repeat</keyword>
<keyword evidence="12" id="KW-1185">Reference proteome</keyword>
<dbReference type="AlphaFoldDB" id="A0A5B7CIJ2"/>
<dbReference type="Pfam" id="PF22191">
    <property type="entry name" value="IBR_1"/>
    <property type="match status" value="1"/>
</dbReference>
<reference evidence="11 12" key="1">
    <citation type="submission" date="2019-05" db="EMBL/GenBank/DDBJ databases">
        <title>Another draft genome of Portunus trituberculatus and its Hox gene families provides insights of decapod evolution.</title>
        <authorList>
            <person name="Jeong J.-H."/>
            <person name="Song I."/>
            <person name="Kim S."/>
            <person name="Choi T."/>
            <person name="Kim D."/>
            <person name="Ryu S."/>
            <person name="Kim W."/>
        </authorList>
    </citation>
    <scope>NUCLEOTIDE SEQUENCE [LARGE SCALE GENOMIC DNA]</scope>
    <source>
        <tissue evidence="11">Muscle</tissue>
    </source>
</reference>
<dbReference type="InterPro" id="IPR031127">
    <property type="entry name" value="E3_UB_ligase_RBR"/>
</dbReference>
<evidence type="ECO:0000256" key="3">
    <source>
        <dbReference type="ARBA" id="ARBA00012251"/>
    </source>
</evidence>
<evidence type="ECO:0000256" key="6">
    <source>
        <dbReference type="ARBA" id="ARBA00022737"/>
    </source>
</evidence>
<feature type="domain" description="RING-type" evidence="10">
    <location>
        <begin position="1"/>
        <end position="211"/>
    </location>
</feature>
<evidence type="ECO:0000259" key="10">
    <source>
        <dbReference type="PROSITE" id="PS51873"/>
    </source>
</evidence>
<dbReference type="SMART" id="SM00647">
    <property type="entry name" value="IBR"/>
    <property type="match status" value="2"/>
</dbReference>
<dbReference type="EC" id="2.3.2.31" evidence="3"/>
<evidence type="ECO:0000256" key="5">
    <source>
        <dbReference type="ARBA" id="ARBA00022723"/>
    </source>
</evidence>
<keyword evidence="7" id="KW-0863">Zinc-finger</keyword>
<dbReference type="Proteomes" id="UP000324222">
    <property type="component" value="Unassembled WGS sequence"/>
</dbReference>